<evidence type="ECO:0000313" key="2">
    <source>
        <dbReference type="EMBL" id="JAG09434.1"/>
    </source>
</evidence>
<keyword evidence="2" id="KW-0808">Transferase</keyword>
<feature type="domain" description="Reverse transcriptase" evidence="1">
    <location>
        <begin position="1"/>
        <end position="95"/>
    </location>
</feature>
<dbReference type="EMBL" id="GBHO01034170">
    <property type="protein sequence ID" value="JAG09434.1"/>
    <property type="molecule type" value="Transcribed_RNA"/>
</dbReference>
<proteinExistence type="predicted"/>
<dbReference type="AlphaFoldDB" id="A0A0A9WNR4"/>
<dbReference type="InterPro" id="IPR000477">
    <property type="entry name" value="RT_dom"/>
</dbReference>
<sequence length="169" mass="19383">QGSVWAPFLYSLYCHDIPLPAEPHFAGMYADDLVYAVCHEDLSEATQTLQELLVVLGQWCTKWKVKINSLKSCVVTYTYNTKYEEAPVFYDGQPIPKATGHKYLGVFLDKHLTFNEHITELISRVRSQVSRLKPLLDSRNVSVHNKIIMYKTLIVPIWTYAVNIWGTCS</sequence>
<reference evidence="2" key="1">
    <citation type="journal article" date="2014" name="PLoS ONE">
        <title>Transcriptome-Based Identification of ABC Transporters in the Western Tarnished Plant Bug Lygus hesperus.</title>
        <authorList>
            <person name="Hull J.J."/>
            <person name="Chaney K."/>
            <person name="Geib S.M."/>
            <person name="Fabrick J.A."/>
            <person name="Brent C.S."/>
            <person name="Walsh D."/>
            <person name="Lavine L.C."/>
        </authorList>
    </citation>
    <scope>NUCLEOTIDE SEQUENCE</scope>
</reference>
<dbReference type="GO" id="GO:0003964">
    <property type="term" value="F:RNA-directed DNA polymerase activity"/>
    <property type="evidence" value="ECO:0007669"/>
    <property type="project" value="UniProtKB-KW"/>
</dbReference>
<gene>
    <name evidence="2" type="ORF">CM83_102841</name>
</gene>
<protein>
    <submittedName>
        <fullName evidence="2">Putative RNA-directed DNA polymerase from transposon X-element</fullName>
    </submittedName>
</protein>
<organism evidence="2">
    <name type="scientific">Lygus hesperus</name>
    <name type="common">Western plant bug</name>
    <dbReference type="NCBI Taxonomy" id="30085"/>
    <lineage>
        <taxon>Eukaryota</taxon>
        <taxon>Metazoa</taxon>
        <taxon>Ecdysozoa</taxon>
        <taxon>Arthropoda</taxon>
        <taxon>Hexapoda</taxon>
        <taxon>Insecta</taxon>
        <taxon>Pterygota</taxon>
        <taxon>Neoptera</taxon>
        <taxon>Paraneoptera</taxon>
        <taxon>Hemiptera</taxon>
        <taxon>Heteroptera</taxon>
        <taxon>Panheteroptera</taxon>
        <taxon>Cimicomorpha</taxon>
        <taxon>Miridae</taxon>
        <taxon>Mirini</taxon>
        <taxon>Lygus</taxon>
    </lineage>
</organism>
<feature type="non-terminal residue" evidence="2">
    <location>
        <position position="169"/>
    </location>
</feature>
<dbReference type="Pfam" id="PF00078">
    <property type="entry name" value="RVT_1"/>
    <property type="match status" value="1"/>
</dbReference>
<keyword evidence="2" id="KW-0695">RNA-directed DNA polymerase</keyword>
<evidence type="ECO:0000259" key="1">
    <source>
        <dbReference type="PROSITE" id="PS50878"/>
    </source>
</evidence>
<name>A0A0A9WNR4_LYGHE</name>
<reference evidence="2" key="2">
    <citation type="submission" date="2014-07" db="EMBL/GenBank/DDBJ databases">
        <authorList>
            <person name="Hull J."/>
        </authorList>
    </citation>
    <scope>NUCLEOTIDE SEQUENCE</scope>
</reference>
<accession>A0A0A9WNR4</accession>
<feature type="non-terminal residue" evidence="2">
    <location>
        <position position="1"/>
    </location>
</feature>
<keyword evidence="2" id="KW-0548">Nucleotidyltransferase</keyword>
<dbReference type="PANTHER" id="PTHR33332">
    <property type="entry name" value="REVERSE TRANSCRIPTASE DOMAIN-CONTAINING PROTEIN"/>
    <property type="match status" value="1"/>
</dbReference>
<dbReference type="PROSITE" id="PS50878">
    <property type="entry name" value="RT_POL"/>
    <property type="match status" value="1"/>
</dbReference>